<comment type="similarity">
    <text evidence="1">Belongs to the cytidine and deoxycytidylate deaminase family.</text>
</comment>
<gene>
    <name evidence="6" type="ORF">A2758_00280</name>
</gene>
<dbReference type="PROSITE" id="PS51747">
    <property type="entry name" value="CYT_DCMP_DEAMINASES_2"/>
    <property type="match status" value="1"/>
</dbReference>
<feature type="domain" description="CMP/dCMP-type deaminase" evidence="5">
    <location>
        <begin position="106"/>
        <end position="243"/>
    </location>
</feature>
<dbReference type="InterPro" id="IPR015517">
    <property type="entry name" value="dCMP_deaminase-rel"/>
</dbReference>
<protein>
    <recommendedName>
        <fullName evidence="5">CMP/dCMP-type deaminase domain-containing protein</fullName>
    </recommendedName>
</protein>
<dbReference type="EMBL" id="MHVJ01000011">
    <property type="protein sequence ID" value="OHA91542.1"/>
    <property type="molecule type" value="Genomic_DNA"/>
</dbReference>
<dbReference type="GO" id="GO:0004132">
    <property type="term" value="F:dCMP deaminase activity"/>
    <property type="evidence" value="ECO:0007669"/>
    <property type="project" value="TreeGrafter"/>
</dbReference>
<dbReference type="GO" id="GO:0005737">
    <property type="term" value="C:cytoplasm"/>
    <property type="evidence" value="ECO:0007669"/>
    <property type="project" value="TreeGrafter"/>
</dbReference>
<evidence type="ECO:0000256" key="2">
    <source>
        <dbReference type="ARBA" id="ARBA00022723"/>
    </source>
</evidence>
<dbReference type="PROSITE" id="PS00903">
    <property type="entry name" value="CYT_DCMP_DEAMINASES_1"/>
    <property type="match status" value="1"/>
</dbReference>
<reference evidence="6 7" key="1">
    <citation type="journal article" date="2016" name="Nat. Commun.">
        <title>Thousands of microbial genomes shed light on interconnected biogeochemical processes in an aquifer system.</title>
        <authorList>
            <person name="Anantharaman K."/>
            <person name="Brown C.T."/>
            <person name="Hug L.A."/>
            <person name="Sharon I."/>
            <person name="Castelle C.J."/>
            <person name="Probst A.J."/>
            <person name="Thomas B.C."/>
            <person name="Singh A."/>
            <person name="Wilkins M.J."/>
            <person name="Karaoz U."/>
            <person name="Brodie E.L."/>
            <person name="Williams K.H."/>
            <person name="Hubbard S.S."/>
            <person name="Banfield J.F."/>
        </authorList>
    </citation>
    <scope>NUCLEOTIDE SEQUENCE [LARGE SCALE GENOMIC DNA]</scope>
</reference>
<evidence type="ECO:0000256" key="4">
    <source>
        <dbReference type="ARBA" id="ARBA00022833"/>
    </source>
</evidence>
<dbReference type="InterPro" id="IPR016193">
    <property type="entry name" value="Cytidine_deaminase-like"/>
</dbReference>
<dbReference type="Pfam" id="PF00383">
    <property type="entry name" value="dCMP_cyt_deam_1"/>
    <property type="match status" value="1"/>
</dbReference>
<proteinExistence type="inferred from homology"/>
<dbReference type="Proteomes" id="UP000178612">
    <property type="component" value="Unassembled WGS sequence"/>
</dbReference>
<accession>A0A1G2T335</accession>
<dbReference type="GO" id="GO:0008270">
    <property type="term" value="F:zinc ion binding"/>
    <property type="evidence" value="ECO:0007669"/>
    <property type="project" value="InterPro"/>
</dbReference>
<keyword evidence="2" id="KW-0479">Metal-binding</keyword>
<evidence type="ECO:0000256" key="3">
    <source>
        <dbReference type="ARBA" id="ARBA00022801"/>
    </source>
</evidence>
<evidence type="ECO:0000259" key="5">
    <source>
        <dbReference type="PROSITE" id="PS51747"/>
    </source>
</evidence>
<dbReference type="InterPro" id="IPR016192">
    <property type="entry name" value="APOBEC/CMP_deaminase_Zn-bd"/>
</dbReference>
<name>A0A1G2T335_9BACT</name>
<evidence type="ECO:0000313" key="7">
    <source>
        <dbReference type="Proteomes" id="UP000178612"/>
    </source>
</evidence>
<sequence>MLGKSLASEFPHLERDIRALPSELIKLEAESLNLAPEISILEKDNLDELSAFEEIILSNDEISRGLADKYLQDKKIVWDTTFLRWNKMNVITRKPVDPDQVVSSNNFDKKILGLAVAEAEKSSDWWRHVGVILIKDGKVISSRHNKHAVTENTAYIEGEPRSNFDAGKAIKDLVIFEHGEASLIAEAAKNGVSTLDAELYVTTFPCPSCAMAIANAGIKGVYYKDGYSLLDAERILKNAGVDLICVQE</sequence>
<dbReference type="Gene3D" id="3.40.140.10">
    <property type="entry name" value="Cytidine Deaminase, domain 2"/>
    <property type="match status" value="1"/>
</dbReference>
<evidence type="ECO:0000256" key="1">
    <source>
        <dbReference type="ARBA" id="ARBA00006576"/>
    </source>
</evidence>
<evidence type="ECO:0000313" key="6">
    <source>
        <dbReference type="EMBL" id="OHA91542.1"/>
    </source>
</evidence>
<dbReference type="PANTHER" id="PTHR11086">
    <property type="entry name" value="DEOXYCYTIDYLATE DEAMINASE-RELATED"/>
    <property type="match status" value="1"/>
</dbReference>
<comment type="caution">
    <text evidence="6">The sequence shown here is derived from an EMBL/GenBank/DDBJ whole genome shotgun (WGS) entry which is preliminary data.</text>
</comment>
<keyword evidence="3" id="KW-0378">Hydrolase</keyword>
<dbReference type="PANTHER" id="PTHR11086:SF18">
    <property type="entry name" value="DEOXYCYTIDYLATE DEAMINASE"/>
    <property type="match status" value="1"/>
</dbReference>
<dbReference type="AlphaFoldDB" id="A0A1G2T335"/>
<organism evidence="6 7">
    <name type="scientific">Candidatus Zambryskibacteria bacterium RIFCSPHIGHO2_01_FULL_49_18</name>
    <dbReference type="NCBI Taxonomy" id="1802740"/>
    <lineage>
        <taxon>Bacteria</taxon>
        <taxon>Candidatus Zambryskiibacteriota</taxon>
    </lineage>
</organism>
<dbReference type="InterPro" id="IPR002125">
    <property type="entry name" value="CMP_dCMP_dom"/>
</dbReference>
<dbReference type="SUPFAM" id="SSF53927">
    <property type="entry name" value="Cytidine deaminase-like"/>
    <property type="match status" value="1"/>
</dbReference>
<keyword evidence="4" id="KW-0862">Zinc</keyword>